<dbReference type="RefSeq" id="WP_003995459.1">
    <property type="nucleotide sequence ID" value="NZ_AMLP01000006.1"/>
</dbReference>
<organism evidence="1 2">
    <name type="scientific">Streptomyces viridochromogenes Tue57</name>
    <dbReference type="NCBI Taxonomy" id="1160705"/>
    <lineage>
        <taxon>Bacteria</taxon>
        <taxon>Bacillati</taxon>
        <taxon>Actinomycetota</taxon>
        <taxon>Actinomycetes</taxon>
        <taxon>Kitasatosporales</taxon>
        <taxon>Streptomycetaceae</taxon>
        <taxon>Streptomyces</taxon>
    </lineage>
</organism>
<dbReference type="Proteomes" id="UP000011205">
    <property type="component" value="Unassembled WGS sequence"/>
</dbReference>
<accession>L8PS56</accession>
<reference evidence="1 2" key="1">
    <citation type="journal article" date="2013" name="Genome Announc.">
        <title>Draft Genome Sequence of Streptomyces viridochromogenes Strain Tu57, Producer of Avilamycin.</title>
        <authorList>
            <person name="Gruning B.A."/>
            <person name="Erxleben A."/>
            <person name="Hahnlein A."/>
            <person name="Gunther S."/>
        </authorList>
    </citation>
    <scope>NUCLEOTIDE SEQUENCE [LARGE SCALE GENOMIC DNA]</scope>
    <source>
        <strain evidence="1 2">Tue57</strain>
    </source>
</reference>
<sequence length="120" mass="13068">MQRALELSAPTSTMTRTLPHIDAAACAHHDGDSEQACRRTIAALTALPDAYRTGLVRRRTLALYEAIPAQHHRERAVRKPRDLLAPSRGPVSLAAGAMLPSVSCRYAGCAMLRRRRGRGA</sequence>
<protein>
    <submittedName>
        <fullName evidence="1">Uncharacterized protein</fullName>
    </submittedName>
</protein>
<dbReference type="EMBL" id="AMLP01000006">
    <property type="protein sequence ID" value="ELS58914.1"/>
    <property type="molecule type" value="Genomic_DNA"/>
</dbReference>
<gene>
    <name evidence="1" type="ORF">STVIR_0114</name>
</gene>
<evidence type="ECO:0000313" key="1">
    <source>
        <dbReference type="EMBL" id="ELS58914.1"/>
    </source>
</evidence>
<evidence type="ECO:0000313" key="2">
    <source>
        <dbReference type="Proteomes" id="UP000011205"/>
    </source>
</evidence>
<name>L8PS56_STRVR</name>
<dbReference type="AlphaFoldDB" id="L8PS56"/>
<comment type="caution">
    <text evidence="1">The sequence shown here is derived from an EMBL/GenBank/DDBJ whole genome shotgun (WGS) entry which is preliminary data.</text>
</comment>
<proteinExistence type="predicted"/>
<dbReference type="PATRIC" id="fig|1160705.3.peg.111"/>